<dbReference type="Proteomes" id="UP001177260">
    <property type="component" value="Unassembled WGS sequence"/>
</dbReference>
<organism evidence="1 2">
    <name type="scientific">Aspergillus melleus</name>
    <dbReference type="NCBI Taxonomy" id="138277"/>
    <lineage>
        <taxon>Eukaryota</taxon>
        <taxon>Fungi</taxon>
        <taxon>Dikarya</taxon>
        <taxon>Ascomycota</taxon>
        <taxon>Pezizomycotina</taxon>
        <taxon>Eurotiomycetes</taxon>
        <taxon>Eurotiomycetidae</taxon>
        <taxon>Eurotiales</taxon>
        <taxon>Aspergillaceae</taxon>
        <taxon>Aspergillus</taxon>
        <taxon>Aspergillus subgen. Circumdati</taxon>
    </lineage>
</organism>
<evidence type="ECO:0000313" key="1">
    <source>
        <dbReference type="EMBL" id="KAK1143473.1"/>
    </source>
</evidence>
<protein>
    <submittedName>
        <fullName evidence="1">Uncharacterized protein</fullName>
    </submittedName>
</protein>
<dbReference type="EMBL" id="JAOPJF010000039">
    <property type="protein sequence ID" value="KAK1143473.1"/>
    <property type="molecule type" value="Genomic_DNA"/>
</dbReference>
<reference evidence="1 2" key="1">
    <citation type="journal article" date="2023" name="ACS Omega">
        <title>Identification of the Neoaspergillic Acid Biosynthesis Gene Cluster by Establishing an In Vitro CRISPR-Ribonucleoprotein Genetic System in Aspergillus melleus.</title>
        <authorList>
            <person name="Yuan B."/>
            <person name="Grau M.F."/>
            <person name="Murata R.M."/>
            <person name="Torok T."/>
            <person name="Venkateswaran K."/>
            <person name="Stajich J.E."/>
            <person name="Wang C.C.C."/>
        </authorList>
    </citation>
    <scope>NUCLEOTIDE SEQUENCE [LARGE SCALE GENOMIC DNA]</scope>
    <source>
        <strain evidence="1 2">IMV 1140</strain>
    </source>
</reference>
<name>A0ACC3AZN8_9EURO</name>
<accession>A0ACC3AZN8</accession>
<gene>
    <name evidence="1" type="ORF">N8T08_006279</name>
</gene>
<sequence>MAPTEHEELVFYPAFCFKASPTHFAWVKMMATDVHRLKRRPEFGDQSILFYQNHPIRFVSVAGIIIARTEYPRLTILTLDDSSGATIDIVVYKADPTTTAAVAAAAQDTSVSVSASVSGPGSGSGPGTRQPPPPPNGSIQSQWTTTHVAATDRISAVNITSLVPGAVAQIKGTLSMFRSTVQLQLERVFVVRDTSAEMRFLDQCCRFLVEVLAVPWRLGEHEIMQLRVEADEEEEKIEEEQARMKKRQRKRLEREEKDQRRIQKLWEHEERNREKEAVICKDAGAKTMYEIRKRQTGVER</sequence>
<keyword evidence="2" id="KW-1185">Reference proteome</keyword>
<evidence type="ECO:0000313" key="2">
    <source>
        <dbReference type="Proteomes" id="UP001177260"/>
    </source>
</evidence>
<proteinExistence type="predicted"/>
<comment type="caution">
    <text evidence="1">The sequence shown here is derived from an EMBL/GenBank/DDBJ whole genome shotgun (WGS) entry which is preliminary data.</text>
</comment>